<reference evidence="2 3" key="1">
    <citation type="submission" date="2019-05" db="EMBL/GenBank/DDBJ databases">
        <title>Another draft genome of Portunus trituberculatus and its Hox gene families provides insights of decapod evolution.</title>
        <authorList>
            <person name="Jeong J.-H."/>
            <person name="Song I."/>
            <person name="Kim S."/>
            <person name="Choi T."/>
            <person name="Kim D."/>
            <person name="Ryu S."/>
            <person name="Kim W."/>
        </authorList>
    </citation>
    <scope>NUCLEOTIDE SEQUENCE [LARGE SCALE GENOMIC DNA]</scope>
    <source>
        <tissue evidence="2">Muscle</tissue>
    </source>
</reference>
<gene>
    <name evidence="2" type="ORF">E2C01_006209</name>
</gene>
<organism evidence="2 3">
    <name type="scientific">Portunus trituberculatus</name>
    <name type="common">Swimming crab</name>
    <name type="synonym">Neptunus trituberculatus</name>
    <dbReference type="NCBI Taxonomy" id="210409"/>
    <lineage>
        <taxon>Eukaryota</taxon>
        <taxon>Metazoa</taxon>
        <taxon>Ecdysozoa</taxon>
        <taxon>Arthropoda</taxon>
        <taxon>Crustacea</taxon>
        <taxon>Multicrustacea</taxon>
        <taxon>Malacostraca</taxon>
        <taxon>Eumalacostraca</taxon>
        <taxon>Eucarida</taxon>
        <taxon>Decapoda</taxon>
        <taxon>Pleocyemata</taxon>
        <taxon>Brachyura</taxon>
        <taxon>Eubrachyura</taxon>
        <taxon>Portunoidea</taxon>
        <taxon>Portunidae</taxon>
        <taxon>Portuninae</taxon>
        <taxon>Portunus</taxon>
    </lineage>
</organism>
<comment type="caution">
    <text evidence="2">The sequence shown here is derived from an EMBL/GenBank/DDBJ whole genome shotgun (WGS) entry which is preliminary data.</text>
</comment>
<feature type="transmembrane region" description="Helical" evidence="1">
    <location>
        <begin position="74"/>
        <end position="97"/>
    </location>
</feature>
<evidence type="ECO:0000313" key="3">
    <source>
        <dbReference type="Proteomes" id="UP000324222"/>
    </source>
</evidence>
<accession>A0A5B7D160</accession>
<keyword evidence="1" id="KW-0472">Membrane</keyword>
<keyword evidence="1" id="KW-0812">Transmembrane</keyword>
<keyword evidence="3" id="KW-1185">Reference proteome</keyword>
<protein>
    <recommendedName>
        <fullName evidence="4">Transmembrane protein</fullName>
    </recommendedName>
</protein>
<feature type="transmembrane region" description="Helical" evidence="1">
    <location>
        <begin position="103"/>
        <end position="123"/>
    </location>
</feature>
<evidence type="ECO:0000313" key="2">
    <source>
        <dbReference type="EMBL" id="MPC13473.1"/>
    </source>
</evidence>
<dbReference type="AlphaFoldDB" id="A0A5B7D160"/>
<dbReference type="Proteomes" id="UP000324222">
    <property type="component" value="Unassembled WGS sequence"/>
</dbReference>
<sequence length="239" mass="25705">MQIPSLHPTPGGVQCLHPLGSDWKLSHSEPLREDKLLVALLGPSDFRPLSSLSIKQYSLSVLSFSSTRGSRTLLLFRLLLLPLLTLMLLSSPTLFILERRGALVGISLGMACSCPSCGSLRTLKRAGLLLLMKSVLSVVNSVLRSSLDTILRKASSSDASGKTSWPAALSESSRKASLRMSLLMEVRTLANPLSPLVFALAVVASLYAAPVWWWCGGGGGAGDAPRWWCERPVVPQGDR</sequence>
<name>A0A5B7D160_PORTR</name>
<dbReference type="EMBL" id="VSRR010000284">
    <property type="protein sequence ID" value="MPC13473.1"/>
    <property type="molecule type" value="Genomic_DNA"/>
</dbReference>
<keyword evidence="1" id="KW-1133">Transmembrane helix</keyword>
<feature type="transmembrane region" description="Helical" evidence="1">
    <location>
        <begin position="189"/>
        <end position="209"/>
    </location>
</feature>
<proteinExistence type="predicted"/>
<evidence type="ECO:0000256" key="1">
    <source>
        <dbReference type="SAM" id="Phobius"/>
    </source>
</evidence>
<evidence type="ECO:0008006" key="4">
    <source>
        <dbReference type="Google" id="ProtNLM"/>
    </source>
</evidence>